<dbReference type="Pfam" id="PF23403">
    <property type="entry name" value="LTI65_LTI78_N"/>
    <property type="match status" value="1"/>
</dbReference>
<dbReference type="PANTHER" id="PTHR33836:SF7">
    <property type="entry name" value="LOW-TEMPERATURE-INDUCED PROTEIN"/>
    <property type="match status" value="1"/>
</dbReference>
<feature type="domain" description="LTI65/LTI78 PGEED repeat" evidence="2">
    <location>
        <begin position="324"/>
        <end position="354"/>
    </location>
</feature>
<accession>A0AAW2SD80</accession>
<organism evidence="4">
    <name type="scientific">Sesamum calycinum</name>
    <dbReference type="NCBI Taxonomy" id="2727403"/>
    <lineage>
        <taxon>Eukaryota</taxon>
        <taxon>Viridiplantae</taxon>
        <taxon>Streptophyta</taxon>
        <taxon>Embryophyta</taxon>
        <taxon>Tracheophyta</taxon>
        <taxon>Spermatophyta</taxon>
        <taxon>Magnoliopsida</taxon>
        <taxon>eudicotyledons</taxon>
        <taxon>Gunneridae</taxon>
        <taxon>Pentapetalae</taxon>
        <taxon>asterids</taxon>
        <taxon>lamiids</taxon>
        <taxon>Lamiales</taxon>
        <taxon>Pedaliaceae</taxon>
        <taxon>Sesamum</taxon>
    </lineage>
</organism>
<evidence type="ECO:0000313" key="4">
    <source>
        <dbReference type="EMBL" id="KAL0390354.1"/>
    </source>
</evidence>
<reference evidence="4" key="2">
    <citation type="journal article" date="2024" name="Plant">
        <title>Genomic evolution and insights into agronomic trait innovations of Sesamum species.</title>
        <authorList>
            <person name="Miao H."/>
            <person name="Wang L."/>
            <person name="Qu L."/>
            <person name="Liu H."/>
            <person name="Sun Y."/>
            <person name="Le M."/>
            <person name="Wang Q."/>
            <person name="Wei S."/>
            <person name="Zheng Y."/>
            <person name="Lin W."/>
            <person name="Duan Y."/>
            <person name="Cao H."/>
            <person name="Xiong S."/>
            <person name="Wang X."/>
            <person name="Wei L."/>
            <person name="Li C."/>
            <person name="Ma Q."/>
            <person name="Ju M."/>
            <person name="Zhao R."/>
            <person name="Li G."/>
            <person name="Mu C."/>
            <person name="Tian Q."/>
            <person name="Mei H."/>
            <person name="Zhang T."/>
            <person name="Gao T."/>
            <person name="Zhang H."/>
        </authorList>
    </citation>
    <scope>NUCLEOTIDE SEQUENCE</scope>
    <source>
        <strain evidence="4">KEN8</strain>
    </source>
</reference>
<dbReference type="EMBL" id="JACGWM010000002">
    <property type="protein sequence ID" value="KAL0390354.1"/>
    <property type="molecule type" value="Genomic_DNA"/>
</dbReference>
<evidence type="ECO:0000259" key="2">
    <source>
        <dbReference type="Pfam" id="PF23399"/>
    </source>
</evidence>
<dbReference type="InterPro" id="IPR056605">
    <property type="entry name" value="LTI65_LTI78_N"/>
</dbReference>
<gene>
    <name evidence="4" type="ORF">Scaly_0392500</name>
</gene>
<evidence type="ECO:0000259" key="3">
    <source>
        <dbReference type="Pfam" id="PF23403"/>
    </source>
</evidence>
<sequence length="476" mass="51764">MTKKVSIIADTDRQFCALPYIVRKGAISRRSSPHAMHLLIVVTGQKPHISGAISASSNFWLFFQTRAPSPPRRGGIPCSQIDAHFRSLAKQGWAPNDLISLVDTIATPVHGRREKKFLSSFPQQEVCSFQVKERAKKLRHSLSGRKKHGSELNDDTVTPAWGVTLEDDEDELDDDPEYLGAPMYESEAAPESLKETARQHPRAVPVVSENHMVPNRKHEAAKEDHTPVSPNNTVTEAVSGKLGPAYAAVSDVTNKVASKIAGLTITTPEAQESATNLPTRTEGRGQERARNTVHFANPGYEAKKTGENSGNLKQYASSSPQKWDKGISVKEYLMNKLEPGEDERALSQAITEAISPRRSTGDSGVVEKVKEAVTSFFWHDEPSNSMAKAASSSSAPVSSKITSSAPLLRSISTKTRSEVYRPASANNSPVPLSSNAHEGGGGLVCIPTSFINPVKKEQNETGIWTLHPDEQAVHIV</sequence>
<name>A0AAW2SD80_9LAMI</name>
<dbReference type="PANTHER" id="PTHR33836">
    <property type="entry name" value="LOW-TEMPERATURE-INDUCED 65 KDA PROTEIN-RELATED"/>
    <property type="match status" value="1"/>
</dbReference>
<dbReference type="InterPro" id="IPR037491">
    <property type="entry name" value="LTI78/LTI65"/>
</dbReference>
<comment type="caution">
    <text evidence="4">The sequence shown here is derived from an EMBL/GenBank/DDBJ whole genome shotgun (WGS) entry which is preliminary data.</text>
</comment>
<feature type="compositionally biased region" description="Polar residues" evidence="1">
    <location>
        <begin position="307"/>
        <end position="319"/>
    </location>
</feature>
<evidence type="ECO:0000256" key="1">
    <source>
        <dbReference type="SAM" id="MobiDB-lite"/>
    </source>
</evidence>
<dbReference type="Pfam" id="PF23399">
    <property type="entry name" value="LTI65_PGEED"/>
    <property type="match status" value="1"/>
</dbReference>
<dbReference type="AlphaFoldDB" id="A0AAW2SD80"/>
<proteinExistence type="predicted"/>
<dbReference type="InterPro" id="IPR057059">
    <property type="entry name" value="LTI65/LTI78_PGEED"/>
</dbReference>
<reference evidence="4" key="1">
    <citation type="submission" date="2020-06" db="EMBL/GenBank/DDBJ databases">
        <authorList>
            <person name="Li T."/>
            <person name="Hu X."/>
            <person name="Zhang T."/>
            <person name="Song X."/>
            <person name="Zhang H."/>
            <person name="Dai N."/>
            <person name="Sheng W."/>
            <person name="Hou X."/>
            <person name="Wei L."/>
        </authorList>
    </citation>
    <scope>NUCLEOTIDE SEQUENCE</scope>
    <source>
        <strain evidence="4">KEN8</strain>
        <tissue evidence="4">Leaf</tissue>
    </source>
</reference>
<feature type="domain" description="LTI65/LTI78 N-terminal" evidence="3">
    <location>
        <begin position="130"/>
        <end position="188"/>
    </location>
</feature>
<protein>
    <submittedName>
        <fullName evidence="4">Uncharacterized protein</fullName>
    </submittedName>
</protein>
<dbReference type="GO" id="GO:0009737">
    <property type="term" value="P:response to abscisic acid"/>
    <property type="evidence" value="ECO:0007669"/>
    <property type="project" value="InterPro"/>
</dbReference>
<feature type="region of interest" description="Disordered" evidence="1">
    <location>
        <begin position="297"/>
        <end position="319"/>
    </location>
</feature>